<name>C1B9C8_RHOOB</name>
<protein>
    <recommendedName>
        <fullName evidence="3">Phage portal protein</fullName>
    </recommendedName>
</protein>
<sequence>MLSAQQAIDEAQKLLRFRRLECQRLEVIKRWSSWSQNMPDAPRGATRELRALLKLSRTPWLMLVTTTMTQALFVDGYRSPQGKELTEGPWKTWNANDFPLRQSAIHRAAIQYGYAFNVVLPGTDADGNALSVMRGKSPFRMFAAYEDPAEDDWPVYAVDVQGKRVKLYDDECIYELHGDEDNLRFIDAKGHEAGVCPVVRYTNILDLDGNCIGEVEPGIDMAARINKTVYDRLMVQHFNSWKVRTASGMADFASNEEEANLKKLRLRQQDFLVAEDPDTKFGTLDETSMEGFLKAATADIETMAAVTQTPTHNLTGQMVNLSAEAITAARAPFTQKIFERQMSFAKSHSQALRLDAQFRNDDDAAQDFGARVTWQDLEIRSLSQAMDALGKGATQLKIPAPALWAKIPNVTKDDIQEWSQMILDADPLTMYLASLDTVGGGGNAA</sequence>
<dbReference type="STRING" id="632772.ROP_40340"/>
<dbReference type="AlphaFoldDB" id="C1B9C8"/>
<accession>C1B9C8</accession>
<evidence type="ECO:0008006" key="3">
    <source>
        <dbReference type="Google" id="ProtNLM"/>
    </source>
</evidence>
<dbReference type="HOGENOM" id="CLU_037838_3_0_11"/>
<reference evidence="1 2" key="1">
    <citation type="submission" date="2009-03" db="EMBL/GenBank/DDBJ databases">
        <title>Comparison of the complete genome sequences of Rhodococcus erythropolis PR4 and Rhodococcus opacus B4.</title>
        <authorList>
            <person name="Takarada H."/>
            <person name="Sekine M."/>
            <person name="Hosoyama A."/>
            <person name="Yamada R."/>
            <person name="Fujisawa T."/>
            <person name="Omata S."/>
            <person name="Shimizu A."/>
            <person name="Tsukatani N."/>
            <person name="Tanikawa S."/>
            <person name="Fujita N."/>
            <person name="Harayama S."/>
        </authorList>
    </citation>
    <scope>NUCLEOTIDE SEQUENCE [LARGE SCALE GENOMIC DNA]</scope>
    <source>
        <strain evidence="1 2">B4</strain>
    </source>
</reference>
<evidence type="ECO:0000313" key="2">
    <source>
        <dbReference type="Proteomes" id="UP000002212"/>
    </source>
</evidence>
<dbReference type="EMBL" id="AP011115">
    <property type="protein sequence ID" value="BAH52281.1"/>
    <property type="molecule type" value="Genomic_DNA"/>
</dbReference>
<proteinExistence type="predicted"/>
<dbReference type="InterPro" id="IPR021145">
    <property type="entry name" value="Portal_protein_SPP1_Gp6-like"/>
</dbReference>
<dbReference type="Proteomes" id="UP000002212">
    <property type="component" value="Chromosome"/>
</dbReference>
<dbReference type="KEGG" id="rop:ROP_40340"/>
<organism evidence="1 2">
    <name type="scientific">Rhodococcus opacus (strain B4)</name>
    <dbReference type="NCBI Taxonomy" id="632772"/>
    <lineage>
        <taxon>Bacteria</taxon>
        <taxon>Bacillati</taxon>
        <taxon>Actinomycetota</taxon>
        <taxon>Actinomycetes</taxon>
        <taxon>Mycobacteriales</taxon>
        <taxon>Nocardiaceae</taxon>
        <taxon>Rhodococcus</taxon>
    </lineage>
</organism>
<dbReference type="Pfam" id="PF05133">
    <property type="entry name" value="SPP1_portal"/>
    <property type="match status" value="1"/>
</dbReference>
<dbReference type="PATRIC" id="fig|632772.20.peg.4233"/>
<gene>
    <name evidence="1" type="ordered locus">ROP_40340</name>
</gene>
<evidence type="ECO:0000313" key="1">
    <source>
        <dbReference type="EMBL" id="BAH52281.1"/>
    </source>
</evidence>